<dbReference type="SUPFAM" id="SSF52172">
    <property type="entry name" value="CheY-like"/>
    <property type="match status" value="1"/>
</dbReference>
<keyword evidence="2" id="KW-0547">Nucleotide-binding</keyword>
<dbReference type="SMART" id="SM00448">
    <property type="entry name" value="REC"/>
    <property type="match status" value="1"/>
</dbReference>
<dbReference type="Pfam" id="PF25601">
    <property type="entry name" value="AAA_lid_14"/>
    <property type="match status" value="1"/>
</dbReference>
<dbReference type="InterPro" id="IPR058031">
    <property type="entry name" value="AAA_lid_NorR"/>
</dbReference>
<protein>
    <recommendedName>
        <fullName evidence="1">Stage 0 sporulation protein A homolog</fullName>
    </recommendedName>
</protein>
<evidence type="ECO:0000256" key="6">
    <source>
        <dbReference type="ARBA" id="ARBA00024867"/>
    </source>
</evidence>
<evidence type="ECO:0000313" key="11">
    <source>
        <dbReference type="Proteomes" id="UP001407405"/>
    </source>
</evidence>
<dbReference type="InterPro" id="IPR025944">
    <property type="entry name" value="Sigma_54_int_dom_CS"/>
</dbReference>
<feature type="modified residue" description="4-aspartylphosphate" evidence="7">
    <location>
        <position position="55"/>
    </location>
</feature>
<evidence type="ECO:0000256" key="4">
    <source>
        <dbReference type="ARBA" id="ARBA00023015"/>
    </source>
</evidence>
<keyword evidence="5" id="KW-0804">Transcription</keyword>
<dbReference type="Pfam" id="PF00158">
    <property type="entry name" value="Sigma54_activat"/>
    <property type="match status" value="1"/>
</dbReference>
<dbReference type="PANTHER" id="PTHR32071">
    <property type="entry name" value="TRANSCRIPTIONAL REGULATORY PROTEIN"/>
    <property type="match status" value="1"/>
</dbReference>
<dbReference type="Gene3D" id="3.40.50.300">
    <property type="entry name" value="P-loop containing nucleotide triphosphate hydrolases"/>
    <property type="match status" value="1"/>
</dbReference>
<keyword evidence="7" id="KW-0597">Phosphoprotein</keyword>
<comment type="caution">
    <text evidence="10">The sequence shown here is derived from an EMBL/GenBank/DDBJ whole genome shotgun (WGS) entry which is preliminary data.</text>
</comment>
<dbReference type="Proteomes" id="UP001407405">
    <property type="component" value="Unassembled WGS sequence"/>
</dbReference>
<dbReference type="InterPro" id="IPR002197">
    <property type="entry name" value="HTH_Fis"/>
</dbReference>
<dbReference type="InterPro" id="IPR001789">
    <property type="entry name" value="Sig_transdc_resp-reg_receiver"/>
</dbReference>
<dbReference type="InterPro" id="IPR025662">
    <property type="entry name" value="Sigma_54_int_dom_ATP-bd_1"/>
</dbReference>
<feature type="domain" description="Sigma-54 factor interaction" evidence="8">
    <location>
        <begin position="143"/>
        <end position="372"/>
    </location>
</feature>
<evidence type="ECO:0000256" key="1">
    <source>
        <dbReference type="ARBA" id="ARBA00018672"/>
    </source>
</evidence>
<dbReference type="InterPro" id="IPR011006">
    <property type="entry name" value="CheY-like_superfamily"/>
</dbReference>
<dbReference type="InterPro" id="IPR027417">
    <property type="entry name" value="P-loop_NTPase"/>
</dbReference>
<proteinExistence type="predicted"/>
<accession>A0ABU9VWY5</accession>
<dbReference type="SUPFAM" id="SSF46689">
    <property type="entry name" value="Homeodomain-like"/>
    <property type="match status" value="1"/>
</dbReference>
<name>A0ABU9VWY5_9CLOT</name>
<evidence type="ECO:0000256" key="2">
    <source>
        <dbReference type="ARBA" id="ARBA00022741"/>
    </source>
</evidence>
<evidence type="ECO:0000256" key="5">
    <source>
        <dbReference type="ARBA" id="ARBA00023163"/>
    </source>
</evidence>
<evidence type="ECO:0000256" key="3">
    <source>
        <dbReference type="ARBA" id="ARBA00022840"/>
    </source>
</evidence>
<dbReference type="InterPro" id="IPR009057">
    <property type="entry name" value="Homeodomain-like_sf"/>
</dbReference>
<dbReference type="CDD" id="cd00009">
    <property type="entry name" value="AAA"/>
    <property type="match status" value="1"/>
</dbReference>
<dbReference type="PROSITE" id="PS00675">
    <property type="entry name" value="SIGMA54_INTERACT_1"/>
    <property type="match status" value="1"/>
</dbReference>
<gene>
    <name evidence="10" type="ORF">AAIG11_13990</name>
</gene>
<organism evidence="10 11">
    <name type="scientific">Anoxynatronum sibiricum</name>
    <dbReference type="NCBI Taxonomy" id="210623"/>
    <lineage>
        <taxon>Bacteria</taxon>
        <taxon>Bacillati</taxon>
        <taxon>Bacillota</taxon>
        <taxon>Clostridia</taxon>
        <taxon>Eubacteriales</taxon>
        <taxon>Clostridiaceae</taxon>
        <taxon>Anoxynatronum</taxon>
    </lineage>
</organism>
<sequence>MKNLYKILIVDDEVEYQHVLSLILSDVGYKTATCSNGQDALNYMEEQAVNLVITDLKMPVMDGMTLIREIKKKHPAVDVIVMTAFGSIESAVDAIKYGAVDYYVKSGDMDDLVIKVNRLAKLNRLEFKNTVLLKNQNDQSFFLESLSPLYLHLLELCQRAADTGISILLLGESGVGKEVIANYIHRLSSRQHEPFVPINCQVFPEGVIDSELFGHEKGSFTGAIDCRAGKFEQANLGTLFMDEIGDLPLSTQGKLLRAIESRKIQRLGSNKSLSLDIRFISATNKHLNQLIAEGTFREDLLHRINTLTLTIPPLRERKEDLPSLIQFFIQKIEQEQKKKVSHVDQNVMDFLLSYDYPGNIRELKNIIERMIALSKDGRLTSSEILLPAGNSCASPVQQDDILHPLKEARAFFEKNYIRKALERHGGNVAKTSKTLDISTRQLWNKLNQYHLHENTRDK</sequence>
<evidence type="ECO:0000256" key="7">
    <source>
        <dbReference type="PROSITE-ProRule" id="PRU00169"/>
    </source>
</evidence>
<reference evidence="10 11" key="1">
    <citation type="submission" date="2024-04" db="EMBL/GenBank/DDBJ databases">
        <title>Genome sequencing and metabolic network reconstruction of aminoacids and betaine degradation by Anoxynatronum sibiricum.</title>
        <authorList>
            <person name="Detkova E.N."/>
            <person name="Boltjanskaja Y.V."/>
            <person name="Mardanov A.V."/>
            <person name="Kevbrin V."/>
        </authorList>
    </citation>
    <scope>NUCLEOTIDE SEQUENCE [LARGE SCALE GENOMIC DNA]</scope>
    <source>
        <strain evidence="10 11">Z-7981</strain>
    </source>
</reference>
<dbReference type="Gene3D" id="1.10.8.60">
    <property type="match status" value="1"/>
</dbReference>
<evidence type="ECO:0000259" key="8">
    <source>
        <dbReference type="PROSITE" id="PS50045"/>
    </source>
</evidence>
<dbReference type="Gene3D" id="3.40.50.2300">
    <property type="match status" value="1"/>
</dbReference>
<dbReference type="PRINTS" id="PR01590">
    <property type="entry name" value="HTHFIS"/>
</dbReference>
<dbReference type="PROSITE" id="PS50045">
    <property type="entry name" value="SIGMA54_INTERACT_4"/>
    <property type="match status" value="1"/>
</dbReference>
<dbReference type="SUPFAM" id="SSF52540">
    <property type="entry name" value="P-loop containing nucleoside triphosphate hydrolases"/>
    <property type="match status" value="1"/>
</dbReference>
<dbReference type="Pfam" id="PF02954">
    <property type="entry name" value="HTH_8"/>
    <property type="match status" value="1"/>
</dbReference>
<keyword evidence="11" id="KW-1185">Reference proteome</keyword>
<dbReference type="EMBL" id="JBCITM010000018">
    <property type="protein sequence ID" value="MEN1761594.1"/>
    <property type="molecule type" value="Genomic_DNA"/>
</dbReference>
<dbReference type="SMART" id="SM00382">
    <property type="entry name" value="AAA"/>
    <property type="match status" value="1"/>
</dbReference>
<dbReference type="Pfam" id="PF00072">
    <property type="entry name" value="Response_reg"/>
    <property type="match status" value="1"/>
</dbReference>
<dbReference type="InterPro" id="IPR003593">
    <property type="entry name" value="AAA+_ATPase"/>
</dbReference>
<feature type="domain" description="Response regulatory" evidence="9">
    <location>
        <begin position="6"/>
        <end position="120"/>
    </location>
</feature>
<dbReference type="RefSeq" id="WP_343186882.1">
    <property type="nucleotide sequence ID" value="NZ_JBCITM010000018.1"/>
</dbReference>
<evidence type="ECO:0000259" key="9">
    <source>
        <dbReference type="PROSITE" id="PS50110"/>
    </source>
</evidence>
<evidence type="ECO:0000313" key="10">
    <source>
        <dbReference type="EMBL" id="MEN1761594.1"/>
    </source>
</evidence>
<comment type="function">
    <text evidence="6">May play the central regulatory role in sporulation. It may be an element of the effector pathway responsible for the activation of sporulation genes in response to nutritional stress. Spo0A may act in concert with spo0H (a sigma factor) to control the expression of some genes that are critical to the sporulation process.</text>
</comment>
<keyword evidence="4" id="KW-0805">Transcription regulation</keyword>
<keyword evidence="3" id="KW-0067">ATP-binding</keyword>
<dbReference type="InterPro" id="IPR002078">
    <property type="entry name" value="Sigma_54_int"/>
</dbReference>
<dbReference type="Gene3D" id="1.10.10.60">
    <property type="entry name" value="Homeodomain-like"/>
    <property type="match status" value="1"/>
</dbReference>
<dbReference type="PROSITE" id="PS50110">
    <property type="entry name" value="RESPONSE_REGULATORY"/>
    <property type="match status" value="1"/>
</dbReference>
<dbReference type="PROSITE" id="PS00688">
    <property type="entry name" value="SIGMA54_INTERACT_3"/>
    <property type="match status" value="1"/>
</dbReference>